<evidence type="ECO:0000313" key="4">
    <source>
        <dbReference type="RefSeq" id="XP_006818319.1"/>
    </source>
</evidence>
<proteinExistence type="predicted"/>
<dbReference type="Proteomes" id="UP000694865">
    <property type="component" value="Unplaced"/>
</dbReference>
<keyword evidence="3" id="KW-1185">Reference proteome</keyword>
<feature type="chain" id="PRO_5046843250" evidence="2">
    <location>
        <begin position="30"/>
        <end position="298"/>
    </location>
</feature>
<name>A0ABM0ME78_SACKO</name>
<protein>
    <submittedName>
        <fullName evidence="4">Uncharacterized protein LOC102808345</fullName>
    </submittedName>
</protein>
<keyword evidence="2" id="KW-0732">Signal</keyword>
<organism evidence="3 4">
    <name type="scientific">Saccoglossus kowalevskii</name>
    <name type="common">Acorn worm</name>
    <dbReference type="NCBI Taxonomy" id="10224"/>
    <lineage>
        <taxon>Eukaryota</taxon>
        <taxon>Metazoa</taxon>
        <taxon>Hemichordata</taxon>
        <taxon>Enteropneusta</taxon>
        <taxon>Harrimaniidae</taxon>
        <taxon>Saccoglossus</taxon>
    </lineage>
</organism>
<feature type="region of interest" description="Disordered" evidence="1">
    <location>
        <begin position="93"/>
        <end position="147"/>
    </location>
</feature>
<evidence type="ECO:0000256" key="1">
    <source>
        <dbReference type="SAM" id="MobiDB-lite"/>
    </source>
</evidence>
<sequence>MTNMIRSILTLVCFLIICEHGVLLEATKADNIDWGEVRTLLSKINTAIRKQKEANEIEGIRYSSLSDDELTQYGDNERAVDLQRRQNPLTGDLFTEFGKRTSGGMKSPDIDSHGKRQNPLTGDLFTEFGKRNRPSSLKDDGKRQNPLTGDLFTEFGKRGQPLPGEIFTEFGKRQNPLTGDLFTEFGKRRENKPPYSEKSEDDMQRDEYIKANQHLHQDTGEMVTSKRQRNPLDYEVFDKRREPAFNGDSAKRQNPLTGDLFTEFGKRQNTVIDGKLSDKELADMYLQREESGKDDIHS</sequence>
<gene>
    <name evidence="4" type="primary">LOC102808345</name>
</gene>
<reference evidence="4" key="1">
    <citation type="submission" date="2025-08" db="UniProtKB">
        <authorList>
            <consortium name="RefSeq"/>
        </authorList>
    </citation>
    <scope>IDENTIFICATION</scope>
    <source>
        <tissue evidence="4">Testes</tissue>
    </source>
</reference>
<accession>A0ABM0ME78</accession>
<dbReference type="RefSeq" id="XP_006818319.1">
    <property type="nucleotide sequence ID" value="XM_006818256.1"/>
</dbReference>
<evidence type="ECO:0000256" key="2">
    <source>
        <dbReference type="SAM" id="SignalP"/>
    </source>
</evidence>
<dbReference type="GeneID" id="102808345"/>
<evidence type="ECO:0000313" key="3">
    <source>
        <dbReference type="Proteomes" id="UP000694865"/>
    </source>
</evidence>
<feature type="signal peptide" evidence="2">
    <location>
        <begin position="1"/>
        <end position="29"/>
    </location>
</feature>